<dbReference type="EMBL" id="KZ805300">
    <property type="protein sequence ID" value="PVI08543.1"/>
    <property type="molecule type" value="Genomic_DNA"/>
</dbReference>
<evidence type="ECO:0000256" key="1">
    <source>
        <dbReference type="SAM" id="Phobius"/>
    </source>
</evidence>
<sequence>MDLLQAYLPYLSHFLPPSIFTPTIKIVTTAFSVLKTAQIHLSPLLIRVTTQPDVASLLALVVLLFVSLKILDMAYRAVLFWVKLVVRLVVWGSLAAMALWIWNRGADGFVEDVQHLIGYWLGEYEKFKDEAKGWQSYEEAKVRYQAGREKGPAYGEQGRRW</sequence>
<evidence type="ECO:0000313" key="3">
    <source>
        <dbReference type="Proteomes" id="UP000244855"/>
    </source>
</evidence>
<protein>
    <recommendedName>
        <fullName evidence="4">Nuclear pore assembly and biogenesis-domain-containing protein</fullName>
    </recommendedName>
</protein>
<accession>A0A2V1EDC7</accession>
<keyword evidence="1" id="KW-0812">Transmembrane</keyword>
<feature type="transmembrane region" description="Helical" evidence="1">
    <location>
        <begin position="54"/>
        <end position="71"/>
    </location>
</feature>
<keyword evidence="1" id="KW-1133">Transmembrane helix</keyword>
<keyword evidence="3" id="KW-1185">Reference proteome</keyword>
<keyword evidence="1" id="KW-0472">Membrane</keyword>
<feature type="transmembrane region" description="Helical" evidence="1">
    <location>
        <begin position="78"/>
        <end position="102"/>
    </location>
</feature>
<dbReference type="Proteomes" id="UP000244855">
    <property type="component" value="Unassembled WGS sequence"/>
</dbReference>
<dbReference type="Pfam" id="PF12716">
    <property type="entry name" value="Apq12"/>
    <property type="match status" value="1"/>
</dbReference>
<evidence type="ECO:0008006" key="4">
    <source>
        <dbReference type="Google" id="ProtNLM"/>
    </source>
</evidence>
<evidence type="ECO:0000313" key="2">
    <source>
        <dbReference type="EMBL" id="PVI08543.1"/>
    </source>
</evidence>
<organism evidence="2 3">
    <name type="scientific">Periconia macrospinosa</name>
    <dbReference type="NCBI Taxonomy" id="97972"/>
    <lineage>
        <taxon>Eukaryota</taxon>
        <taxon>Fungi</taxon>
        <taxon>Dikarya</taxon>
        <taxon>Ascomycota</taxon>
        <taxon>Pezizomycotina</taxon>
        <taxon>Dothideomycetes</taxon>
        <taxon>Pleosporomycetidae</taxon>
        <taxon>Pleosporales</taxon>
        <taxon>Massarineae</taxon>
        <taxon>Periconiaceae</taxon>
        <taxon>Periconia</taxon>
    </lineage>
</organism>
<proteinExistence type="predicted"/>
<reference evidence="2 3" key="1">
    <citation type="journal article" date="2018" name="Sci. Rep.">
        <title>Comparative genomics provides insights into the lifestyle and reveals functional heterogeneity of dark septate endophytic fungi.</title>
        <authorList>
            <person name="Knapp D.G."/>
            <person name="Nemeth J.B."/>
            <person name="Barry K."/>
            <person name="Hainaut M."/>
            <person name="Henrissat B."/>
            <person name="Johnson J."/>
            <person name="Kuo A."/>
            <person name="Lim J.H.P."/>
            <person name="Lipzen A."/>
            <person name="Nolan M."/>
            <person name="Ohm R.A."/>
            <person name="Tamas L."/>
            <person name="Grigoriev I.V."/>
            <person name="Spatafora J.W."/>
            <person name="Nagy L.G."/>
            <person name="Kovacs G.M."/>
        </authorList>
    </citation>
    <scope>NUCLEOTIDE SEQUENCE [LARGE SCALE GENOMIC DNA]</scope>
    <source>
        <strain evidence="2 3">DSE2036</strain>
    </source>
</reference>
<dbReference type="OrthoDB" id="3559694at2759"/>
<dbReference type="InterPro" id="IPR024316">
    <property type="entry name" value="APQ12"/>
</dbReference>
<dbReference type="AlphaFoldDB" id="A0A2V1EDC7"/>
<name>A0A2V1EDC7_9PLEO</name>
<gene>
    <name evidence="2" type="ORF">DM02DRAFT_5346</name>
</gene>